<accession>A0A285IXT4</accession>
<dbReference type="Pfam" id="PF13458">
    <property type="entry name" value="Peripla_BP_6"/>
    <property type="match status" value="1"/>
</dbReference>
<dbReference type="PANTHER" id="PTHR30483">
    <property type="entry name" value="LEUCINE-SPECIFIC-BINDING PROTEIN"/>
    <property type="match status" value="1"/>
</dbReference>
<gene>
    <name evidence="5" type="ORF">SAMN05421748_112138</name>
</gene>
<dbReference type="InterPro" id="IPR028081">
    <property type="entry name" value="Leu-bd"/>
</dbReference>
<reference evidence="5 6" key="1">
    <citation type="submission" date="2017-09" db="EMBL/GenBank/DDBJ databases">
        <authorList>
            <person name="Ehlers B."/>
            <person name="Leendertz F.H."/>
        </authorList>
    </citation>
    <scope>NUCLEOTIDE SEQUENCE [LARGE SCALE GENOMIC DNA]</scope>
    <source>
        <strain evidence="5 6">CGMCC 4.6857</strain>
    </source>
</reference>
<feature type="domain" description="Leucine-binding protein" evidence="4">
    <location>
        <begin position="47"/>
        <end position="372"/>
    </location>
</feature>
<keyword evidence="6" id="KW-1185">Reference proteome</keyword>
<feature type="signal peptide" evidence="3">
    <location>
        <begin position="1"/>
        <end position="21"/>
    </location>
</feature>
<feature type="chain" id="PRO_5013375293" evidence="3">
    <location>
        <begin position="22"/>
        <end position="387"/>
    </location>
</feature>
<keyword evidence="2 3" id="KW-0732">Signal</keyword>
<dbReference type="PROSITE" id="PS51257">
    <property type="entry name" value="PROKAR_LIPOPROTEIN"/>
    <property type="match status" value="1"/>
</dbReference>
<sequence length="387" mass="40508">MRLPRITAAYAVASMLLVAGAAGCSSDDGKPAASEVITIAADLDNSSPVDIAYARALQLRIEQVNASGQLGDRQLRLTTQDNRNDPTSSMRNIGAFADDRSVAAIVSGACDQCVVGAAKTINDKKVPTISLGASEEVVNPVSSRRYIFKIGPNSADNASAMVSELRKAKTKNIGVLYADDLYGRGAQKALFTKTTGTGITSVGARAVKPTATDITQAIGTLAARNPSAIVVLTAPDLAQLAAVNLKQVGYKGRVYFDAAAAGDLFIPATASSATNNVRMVFTQILAIDDVIATTPAKSSRKQWFRDYTSRYGSYSGVAAFAADAVDLVADAVARVGADREGIRDILETSQVDGLSGPLRLTPDNHSGLMPQALTVLVARAGRWRLAS</sequence>
<dbReference type="SUPFAM" id="SSF53822">
    <property type="entry name" value="Periplasmic binding protein-like I"/>
    <property type="match status" value="1"/>
</dbReference>
<organism evidence="5 6">
    <name type="scientific">Paractinoplanes atraurantiacus</name>
    <dbReference type="NCBI Taxonomy" id="1036182"/>
    <lineage>
        <taxon>Bacteria</taxon>
        <taxon>Bacillati</taxon>
        <taxon>Actinomycetota</taxon>
        <taxon>Actinomycetes</taxon>
        <taxon>Micromonosporales</taxon>
        <taxon>Micromonosporaceae</taxon>
        <taxon>Paractinoplanes</taxon>
    </lineage>
</organism>
<name>A0A285IXT4_9ACTN</name>
<dbReference type="InterPro" id="IPR051010">
    <property type="entry name" value="BCAA_transport"/>
</dbReference>
<evidence type="ECO:0000259" key="4">
    <source>
        <dbReference type="Pfam" id="PF13458"/>
    </source>
</evidence>
<dbReference type="Gene3D" id="3.40.50.2300">
    <property type="match status" value="2"/>
</dbReference>
<dbReference type="AlphaFoldDB" id="A0A285IXT4"/>
<evidence type="ECO:0000256" key="3">
    <source>
        <dbReference type="SAM" id="SignalP"/>
    </source>
</evidence>
<dbReference type="EMBL" id="OBDY01000012">
    <property type="protein sequence ID" value="SNY51906.1"/>
    <property type="molecule type" value="Genomic_DNA"/>
</dbReference>
<proteinExistence type="inferred from homology"/>
<dbReference type="PANTHER" id="PTHR30483:SF38">
    <property type="entry name" value="BLR7848 PROTEIN"/>
    <property type="match status" value="1"/>
</dbReference>
<comment type="similarity">
    <text evidence="1">Belongs to the leucine-binding protein family.</text>
</comment>
<evidence type="ECO:0000256" key="1">
    <source>
        <dbReference type="ARBA" id="ARBA00010062"/>
    </source>
</evidence>
<evidence type="ECO:0000256" key="2">
    <source>
        <dbReference type="ARBA" id="ARBA00022729"/>
    </source>
</evidence>
<evidence type="ECO:0000313" key="6">
    <source>
        <dbReference type="Proteomes" id="UP000219612"/>
    </source>
</evidence>
<evidence type="ECO:0000313" key="5">
    <source>
        <dbReference type="EMBL" id="SNY51906.1"/>
    </source>
</evidence>
<protein>
    <submittedName>
        <fullName evidence="5">Branched-chain amino acid transport system substrate-binding protein</fullName>
    </submittedName>
</protein>
<dbReference type="InterPro" id="IPR028082">
    <property type="entry name" value="Peripla_BP_I"/>
</dbReference>
<dbReference type="Proteomes" id="UP000219612">
    <property type="component" value="Unassembled WGS sequence"/>
</dbReference>